<feature type="region of interest" description="Disordered" evidence="1">
    <location>
        <begin position="1"/>
        <end position="24"/>
    </location>
</feature>
<feature type="compositionally biased region" description="Polar residues" evidence="1">
    <location>
        <begin position="1"/>
        <end position="11"/>
    </location>
</feature>
<feature type="compositionally biased region" description="Polar residues" evidence="1">
    <location>
        <begin position="156"/>
        <end position="171"/>
    </location>
</feature>
<dbReference type="HOGENOM" id="CLU_467829_0_0_1"/>
<feature type="compositionally biased region" description="Basic and acidic residues" evidence="1">
    <location>
        <begin position="172"/>
        <end position="185"/>
    </location>
</feature>
<gene>
    <name evidence="2" type="ORF">TSTA_069540</name>
</gene>
<evidence type="ECO:0000256" key="1">
    <source>
        <dbReference type="SAM" id="MobiDB-lite"/>
    </source>
</evidence>
<feature type="compositionally biased region" description="Basic residues" evidence="1">
    <location>
        <begin position="12"/>
        <end position="23"/>
    </location>
</feature>
<dbReference type="GeneID" id="8107357"/>
<reference evidence="3" key="1">
    <citation type="journal article" date="2015" name="Genome Announc.">
        <title>Genome sequence of the AIDS-associated pathogen Penicillium marneffei (ATCC18224) and its near taxonomic relative Talaromyces stipitatus (ATCC10500).</title>
        <authorList>
            <person name="Nierman W.C."/>
            <person name="Fedorova-Abrams N.D."/>
            <person name="Andrianopoulos A."/>
        </authorList>
    </citation>
    <scope>NUCLEOTIDE SEQUENCE [LARGE SCALE GENOMIC DNA]</scope>
    <source>
        <strain evidence="3">ATCC 10500 / CBS 375.48 / QM 6759 / NRRL 1006</strain>
    </source>
</reference>
<accession>B8LT27</accession>
<protein>
    <submittedName>
        <fullName evidence="2">Uncharacterized protein</fullName>
    </submittedName>
</protein>
<evidence type="ECO:0000313" key="3">
    <source>
        <dbReference type="Proteomes" id="UP000001745"/>
    </source>
</evidence>
<dbReference type="eggNOG" id="ENOG502RNHX">
    <property type="taxonomic scope" value="Eukaryota"/>
</dbReference>
<dbReference type="AlphaFoldDB" id="B8LT27"/>
<dbReference type="Proteomes" id="UP000001745">
    <property type="component" value="Unassembled WGS sequence"/>
</dbReference>
<feature type="region of interest" description="Disordered" evidence="1">
    <location>
        <begin position="156"/>
        <end position="185"/>
    </location>
</feature>
<dbReference type="EMBL" id="EQ962652">
    <property type="protein sequence ID" value="EED23535.1"/>
    <property type="molecule type" value="Genomic_DNA"/>
</dbReference>
<proteinExistence type="predicted"/>
<sequence>MDSSHSKVQSSGRHRQRKARFHSKGWVYLPPESNEAILPKHARSSAIQASHIIDKRLRSNVIPKQSSSKVKKTFAERTIEKRKRAFGKGLKKLNQSANLPARYHNPGGTVEEREETIAQESVQFVTSVDDGISSCSSLTDLGDLSEEEVDVIDTQCRQENGDETLSNTNPRTQDEKEPGPKISHEGHLSETHLRKRMQLLEQQVTRLMVRKTEEEAQYQHTINKLLEQNYNQNLRLNMLRTGKKGEKPQSTTNDLLTAELYAQDQEIRRLKSNLNEALRLNELLSPHSTKTYAVEMAKSTRQLMHQIESSVIFAADMLCQALNQPLKQSPHERLGNFILESIGSVDLLQSHSSAAFRAMIFKFIRECIFYSEGMWTTLHFESLMLRVYQTALQQAVTPEFLERFHRAALHLLLQDSNHFKEAFVIPHAEILTIDIMHLLGPYLDNTLLQQSHHEDRLKKCIRDLFCDAIELRASYFPPPGTRYELIQFKPGTVYNPELMQVQPIPIESMNVPPDDSKLLRIKVCVHGAIIAHPTQEISSVGLDRLKDWSQSFIEDMGDKDSDVTMWKGKLTSEKASVILDLQE</sequence>
<dbReference type="PhylomeDB" id="B8LT27"/>
<keyword evidence="3" id="KW-1185">Reference proteome</keyword>
<dbReference type="InParanoid" id="B8LT27"/>
<organism evidence="2 3">
    <name type="scientific">Talaromyces stipitatus (strain ATCC 10500 / CBS 375.48 / QM 6759 / NRRL 1006)</name>
    <name type="common">Penicillium stipitatum</name>
    <dbReference type="NCBI Taxonomy" id="441959"/>
    <lineage>
        <taxon>Eukaryota</taxon>
        <taxon>Fungi</taxon>
        <taxon>Dikarya</taxon>
        <taxon>Ascomycota</taxon>
        <taxon>Pezizomycotina</taxon>
        <taxon>Eurotiomycetes</taxon>
        <taxon>Eurotiomycetidae</taxon>
        <taxon>Eurotiales</taxon>
        <taxon>Trichocomaceae</taxon>
        <taxon>Talaromyces</taxon>
        <taxon>Talaromyces sect. Talaromyces</taxon>
    </lineage>
</organism>
<name>B8LT27_TALSN</name>
<dbReference type="RefSeq" id="XP_002340922.1">
    <property type="nucleotide sequence ID" value="XM_002340881.1"/>
</dbReference>
<dbReference type="VEuPathDB" id="FungiDB:TSTA_069540"/>
<dbReference type="OrthoDB" id="4491582at2759"/>
<evidence type="ECO:0000313" key="2">
    <source>
        <dbReference type="EMBL" id="EED23535.1"/>
    </source>
</evidence>